<reference evidence="1" key="1">
    <citation type="submission" date="2021-06" db="EMBL/GenBank/DDBJ databases">
        <authorList>
            <person name="Kallberg Y."/>
            <person name="Tangrot J."/>
            <person name="Rosling A."/>
        </authorList>
    </citation>
    <scope>NUCLEOTIDE SEQUENCE</scope>
    <source>
        <strain evidence="1">MA461A</strain>
    </source>
</reference>
<feature type="non-terminal residue" evidence="1">
    <location>
        <position position="45"/>
    </location>
</feature>
<organism evidence="1 2">
    <name type="scientific">Racocetra persica</name>
    <dbReference type="NCBI Taxonomy" id="160502"/>
    <lineage>
        <taxon>Eukaryota</taxon>
        <taxon>Fungi</taxon>
        <taxon>Fungi incertae sedis</taxon>
        <taxon>Mucoromycota</taxon>
        <taxon>Glomeromycotina</taxon>
        <taxon>Glomeromycetes</taxon>
        <taxon>Diversisporales</taxon>
        <taxon>Gigasporaceae</taxon>
        <taxon>Racocetra</taxon>
    </lineage>
</organism>
<protein>
    <submittedName>
        <fullName evidence="1">4504_t:CDS:1</fullName>
    </submittedName>
</protein>
<dbReference type="EMBL" id="CAJVQC010028968">
    <property type="protein sequence ID" value="CAG8741258.1"/>
    <property type="molecule type" value="Genomic_DNA"/>
</dbReference>
<evidence type="ECO:0000313" key="2">
    <source>
        <dbReference type="Proteomes" id="UP000789920"/>
    </source>
</evidence>
<keyword evidence="2" id="KW-1185">Reference proteome</keyword>
<gene>
    <name evidence="1" type="ORF">RPERSI_LOCUS13180</name>
</gene>
<proteinExistence type="predicted"/>
<accession>A0ACA9Q936</accession>
<name>A0ACA9Q936_9GLOM</name>
<sequence>AIITKLLPALCKKVDKKYNVSQQELLKMLHRRWHAHHREYNIRKQ</sequence>
<dbReference type="Proteomes" id="UP000789920">
    <property type="component" value="Unassembled WGS sequence"/>
</dbReference>
<evidence type="ECO:0000313" key="1">
    <source>
        <dbReference type="EMBL" id="CAG8741258.1"/>
    </source>
</evidence>
<feature type="non-terminal residue" evidence="1">
    <location>
        <position position="1"/>
    </location>
</feature>
<comment type="caution">
    <text evidence="1">The sequence shown here is derived from an EMBL/GenBank/DDBJ whole genome shotgun (WGS) entry which is preliminary data.</text>
</comment>